<dbReference type="KEGG" id="bmei:Spa11_06980"/>
<dbReference type="EMBL" id="CP036349">
    <property type="protein sequence ID" value="QDV72520.1"/>
    <property type="molecule type" value="Genomic_DNA"/>
</dbReference>
<feature type="repeat" description="TPR" evidence="1">
    <location>
        <begin position="522"/>
        <end position="555"/>
    </location>
</feature>
<evidence type="ECO:0000313" key="2">
    <source>
        <dbReference type="EMBL" id="QDV72520.1"/>
    </source>
</evidence>
<organism evidence="2 3">
    <name type="scientific">Botrimarina mediterranea</name>
    <dbReference type="NCBI Taxonomy" id="2528022"/>
    <lineage>
        <taxon>Bacteria</taxon>
        <taxon>Pseudomonadati</taxon>
        <taxon>Planctomycetota</taxon>
        <taxon>Planctomycetia</taxon>
        <taxon>Pirellulales</taxon>
        <taxon>Lacipirellulaceae</taxon>
        <taxon>Botrimarina</taxon>
    </lineage>
</organism>
<name>A0A518K402_9BACT</name>
<protein>
    <submittedName>
        <fullName evidence="2">Tetratricopeptide repeat protein</fullName>
    </submittedName>
</protein>
<dbReference type="SUPFAM" id="SSF48452">
    <property type="entry name" value="TPR-like"/>
    <property type="match status" value="2"/>
</dbReference>
<evidence type="ECO:0000313" key="3">
    <source>
        <dbReference type="Proteomes" id="UP000316426"/>
    </source>
</evidence>
<dbReference type="SMART" id="SM00028">
    <property type="entry name" value="TPR"/>
    <property type="match status" value="4"/>
</dbReference>
<proteinExistence type="predicted"/>
<dbReference type="Pfam" id="PF01663">
    <property type="entry name" value="Phosphodiest"/>
    <property type="match status" value="1"/>
</dbReference>
<dbReference type="PROSITE" id="PS50005">
    <property type="entry name" value="TPR"/>
    <property type="match status" value="1"/>
</dbReference>
<dbReference type="InterPro" id="IPR019734">
    <property type="entry name" value="TPR_rpt"/>
</dbReference>
<keyword evidence="1" id="KW-0802">TPR repeat</keyword>
<dbReference type="Pfam" id="PF14559">
    <property type="entry name" value="TPR_19"/>
    <property type="match status" value="1"/>
</dbReference>
<accession>A0A518K402</accession>
<dbReference type="InterPro" id="IPR002591">
    <property type="entry name" value="Phosphodiest/P_Trfase"/>
</dbReference>
<gene>
    <name evidence="2" type="ORF">Spa11_06980</name>
</gene>
<dbReference type="SUPFAM" id="SSF53649">
    <property type="entry name" value="Alkaline phosphatase-like"/>
    <property type="match status" value="1"/>
</dbReference>
<dbReference type="AlphaFoldDB" id="A0A518K402"/>
<dbReference type="Proteomes" id="UP000316426">
    <property type="component" value="Chromosome"/>
</dbReference>
<dbReference type="InterPro" id="IPR044650">
    <property type="entry name" value="SRFR1-like"/>
</dbReference>
<dbReference type="PANTHER" id="PTHR44749">
    <property type="entry name" value="SUPPRESSOR OF RPS4-RLD 1"/>
    <property type="match status" value="1"/>
</dbReference>
<dbReference type="Pfam" id="PF13428">
    <property type="entry name" value="TPR_14"/>
    <property type="match status" value="1"/>
</dbReference>
<dbReference type="InterPro" id="IPR011990">
    <property type="entry name" value="TPR-like_helical_dom_sf"/>
</dbReference>
<evidence type="ECO:0000256" key="1">
    <source>
        <dbReference type="PROSITE-ProRule" id="PRU00339"/>
    </source>
</evidence>
<dbReference type="InterPro" id="IPR017850">
    <property type="entry name" value="Alkaline_phosphatase_core_sf"/>
</dbReference>
<dbReference type="PANTHER" id="PTHR44749:SF1">
    <property type="entry name" value="TETRATRICOPEPTIDE-LIKE HELICAL DOMAIN-CONTAINING PROTEIN"/>
    <property type="match status" value="1"/>
</dbReference>
<dbReference type="GO" id="GO:0045892">
    <property type="term" value="P:negative regulation of DNA-templated transcription"/>
    <property type="evidence" value="ECO:0007669"/>
    <property type="project" value="InterPro"/>
</dbReference>
<dbReference type="Gene3D" id="1.25.40.10">
    <property type="entry name" value="Tetratricopeptide repeat domain"/>
    <property type="match status" value="1"/>
</dbReference>
<sequence>MLLVGWDAADWQMIQPLVTRGLMPTIAGMMERGVWGNLATTRPILSPMLWNTIATGKRPIDHGVHGFTEPDPDGQGVRPVHSTSRKCKAIWNILTHYGLRSTVVGWYASHPAEPIAGVMVSNQFEQFRVENGKPTPPSASCVHPHELTDELAEFRVLPGEIDAGAILPFIPTAGELLECEDHRLGKFQHLMAQTATIHATATHLLAKDDWDFAAVYYEGIDRFGHEFMEFHPPKMDEVTDADFAAYQHCMTGIYRFHDMMLQTLLDMVGNDTAVVLISDHGYYNNHLRPDPRPGKAGPVDWHRPFGVFAAQGPGVRQGSRLYGAGILDVTPTLLQLMGVPAGFDMPGRVLAEVLDTTIAEGKPLPRIETWEEVEGECGMHPPEIRIDAAESRAAMEQLVALGYVEAPSEDIEKTIRDTIACNEFNLIQSLVDSMRMGEAIERIDALDPSVRETAPCLTMLATCLLGVGDKSRARDVLERLAADTPDSPRTRMMLGSLEFAEGNAQAAMTHLREVAASDPRLPGLHNKLGQVLLETKHYDEAVAAFEKALEIDGDSPLAFTGRARAKLELGDAQSALEDAMTAAELVHFLPRAHYLVGRALAALGRPDEAAEALELCVKQAPGMSAAHHELAGVYRTLGENAKAREAELRAGRVLA</sequence>
<dbReference type="Gene3D" id="3.40.720.10">
    <property type="entry name" value="Alkaline Phosphatase, subunit A"/>
    <property type="match status" value="1"/>
</dbReference>
<reference evidence="2 3" key="1">
    <citation type="submission" date="2019-02" db="EMBL/GenBank/DDBJ databases">
        <title>Deep-cultivation of Planctomycetes and their phenomic and genomic characterization uncovers novel biology.</title>
        <authorList>
            <person name="Wiegand S."/>
            <person name="Jogler M."/>
            <person name="Boedeker C."/>
            <person name="Pinto D."/>
            <person name="Vollmers J."/>
            <person name="Rivas-Marin E."/>
            <person name="Kohn T."/>
            <person name="Peeters S.H."/>
            <person name="Heuer A."/>
            <person name="Rast P."/>
            <person name="Oberbeckmann S."/>
            <person name="Bunk B."/>
            <person name="Jeske O."/>
            <person name="Meyerdierks A."/>
            <person name="Storesund J.E."/>
            <person name="Kallscheuer N."/>
            <person name="Luecker S."/>
            <person name="Lage O.M."/>
            <person name="Pohl T."/>
            <person name="Merkel B.J."/>
            <person name="Hornburger P."/>
            <person name="Mueller R.-W."/>
            <person name="Bruemmer F."/>
            <person name="Labrenz M."/>
            <person name="Spormann A.M."/>
            <person name="Op den Camp H."/>
            <person name="Overmann J."/>
            <person name="Amann R."/>
            <person name="Jetten M.S.M."/>
            <person name="Mascher T."/>
            <person name="Medema M.H."/>
            <person name="Devos D.P."/>
            <person name="Kaster A.-K."/>
            <person name="Ovreas L."/>
            <person name="Rohde M."/>
            <person name="Galperin M.Y."/>
            <person name="Jogler C."/>
        </authorList>
    </citation>
    <scope>NUCLEOTIDE SEQUENCE [LARGE SCALE GENOMIC DNA]</scope>
    <source>
        <strain evidence="2 3">Spa11</strain>
    </source>
</reference>
<keyword evidence="3" id="KW-1185">Reference proteome</keyword>